<evidence type="ECO:0000313" key="5">
    <source>
        <dbReference type="EMBL" id="ETW46300.1"/>
    </source>
</evidence>
<proteinExistence type="inferred from homology"/>
<dbReference type="PANTHER" id="PTHR13385">
    <property type="entry name" value="AUTOPHAGY PROTEIN 12"/>
    <property type="match status" value="1"/>
</dbReference>
<dbReference type="GO" id="GO:0034045">
    <property type="term" value="C:phagophore assembly site membrane"/>
    <property type="evidence" value="ECO:0007669"/>
    <property type="project" value="TreeGrafter"/>
</dbReference>
<name>A0A024WI03_PLAFA</name>
<dbReference type="GO" id="GO:0097352">
    <property type="term" value="P:autophagosome maturation"/>
    <property type="evidence" value="ECO:0007669"/>
    <property type="project" value="TreeGrafter"/>
</dbReference>
<evidence type="ECO:0000256" key="1">
    <source>
        <dbReference type="ARBA" id="ARBA00022499"/>
    </source>
</evidence>
<dbReference type="InterPro" id="IPR007242">
    <property type="entry name" value="Atg12"/>
</dbReference>
<evidence type="ECO:0000256" key="4">
    <source>
        <dbReference type="RuleBase" id="RU361201"/>
    </source>
</evidence>
<comment type="subunit">
    <text evidence="4">Forms a conjugate with ATG5.</text>
</comment>
<dbReference type="SMR" id="A0A024WI03"/>
<gene>
    <name evidence="5" type="ORF">PFMALIP_05545</name>
</gene>
<evidence type="ECO:0000313" key="6">
    <source>
        <dbReference type="Proteomes" id="UP000030699"/>
    </source>
</evidence>
<reference evidence="5 6" key="2">
    <citation type="submission" date="2013-02" db="EMBL/GenBank/DDBJ databases">
        <title>The Genome Sequence of Plasmodium falciparum MaliPS096_E11.</title>
        <authorList>
            <consortium name="The Broad Institute Genome Sequencing Platform"/>
            <consortium name="The Broad Institute Genome Sequencing Center for Infectious Disease"/>
            <person name="Neafsey D."/>
            <person name="Cheeseman I."/>
            <person name="Volkman S."/>
            <person name="Adams J."/>
            <person name="Walker B."/>
            <person name="Young S.K."/>
            <person name="Zeng Q."/>
            <person name="Gargeya S."/>
            <person name="Fitzgerald M."/>
            <person name="Haas B."/>
            <person name="Abouelleil A."/>
            <person name="Alvarado L."/>
            <person name="Arachchi H.M."/>
            <person name="Berlin A.M."/>
            <person name="Chapman S.B."/>
            <person name="Dewar J."/>
            <person name="Goldberg J."/>
            <person name="Griggs A."/>
            <person name="Gujja S."/>
            <person name="Hansen M."/>
            <person name="Howarth C."/>
            <person name="Imamovic A."/>
            <person name="Larimer J."/>
            <person name="McCowan C."/>
            <person name="Murphy C."/>
            <person name="Neiman D."/>
            <person name="Pearson M."/>
            <person name="Priest M."/>
            <person name="Roberts A."/>
            <person name="Saif S."/>
            <person name="Shea T."/>
            <person name="Sisk P."/>
            <person name="Sykes S."/>
            <person name="Wortman J."/>
            <person name="Nusbaum C."/>
            <person name="Birren B."/>
        </authorList>
    </citation>
    <scope>NUCLEOTIDE SEQUENCE [LARGE SCALE GENOMIC DNA]</scope>
    <source>
        <strain evidence="5 6">MaliPS096_E11</strain>
    </source>
</reference>
<dbReference type="GO" id="GO:0000045">
    <property type="term" value="P:autophagosome assembly"/>
    <property type="evidence" value="ECO:0007669"/>
    <property type="project" value="InterPro"/>
</dbReference>
<dbReference type="Proteomes" id="UP000030699">
    <property type="component" value="Unassembled WGS sequence"/>
</dbReference>
<dbReference type="FunFam" id="3.10.20.90:FF:000362">
    <property type="entry name" value="Ubiquitin-like protein ATG12"/>
    <property type="match status" value="1"/>
</dbReference>
<keyword evidence="2 4" id="KW-0833">Ubl conjugation pathway</keyword>
<dbReference type="Gene3D" id="3.10.20.90">
    <property type="entry name" value="Phosphatidylinositol 3-kinase Catalytic Subunit, Chain A, domain 1"/>
    <property type="match status" value="1"/>
</dbReference>
<dbReference type="AlphaFoldDB" id="A0A024WI03"/>
<keyword evidence="1 4" id="KW-1017">Isopeptide bond</keyword>
<organism evidence="5 6">
    <name type="scientific">Plasmodium falciparum MaliPS096_E11</name>
    <dbReference type="NCBI Taxonomy" id="1036727"/>
    <lineage>
        <taxon>Eukaryota</taxon>
        <taxon>Sar</taxon>
        <taxon>Alveolata</taxon>
        <taxon>Apicomplexa</taxon>
        <taxon>Aconoidasida</taxon>
        <taxon>Haemosporida</taxon>
        <taxon>Plasmodiidae</taxon>
        <taxon>Plasmodium</taxon>
        <taxon>Plasmodium (Laverania)</taxon>
    </lineage>
</organism>
<dbReference type="CDD" id="cd01612">
    <property type="entry name" value="Ubl_ATG12"/>
    <property type="match status" value="1"/>
</dbReference>
<dbReference type="GO" id="GO:0034727">
    <property type="term" value="P:piecemeal microautophagy of the nucleus"/>
    <property type="evidence" value="ECO:0007669"/>
    <property type="project" value="TreeGrafter"/>
</dbReference>
<reference evidence="5 6" key="1">
    <citation type="submission" date="2013-02" db="EMBL/GenBank/DDBJ databases">
        <title>The Genome Annotation of Plasmodium falciparum MaliPS096_E11.</title>
        <authorList>
            <consortium name="The Broad Institute Genome Sequencing Platform"/>
            <consortium name="The Broad Institute Genome Sequencing Center for Infectious Disease"/>
            <person name="Neafsey D."/>
            <person name="Hoffman S."/>
            <person name="Volkman S."/>
            <person name="Rosenthal P."/>
            <person name="Walker B."/>
            <person name="Young S.K."/>
            <person name="Zeng Q."/>
            <person name="Gargeya S."/>
            <person name="Fitzgerald M."/>
            <person name="Haas B."/>
            <person name="Abouelleil A."/>
            <person name="Allen A.W."/>
            <person name="Alvarado L."/>
            <person name="Arachchi H.M."/>
            <person name="Berlin A.M."/>
            <person name="Chapman S.B."/>
            <person name="Gainer-Dewar J."/>
            <person name="Goldberg J."/>
            <person name="Griggs A."/>
            <person name="Gujja S."/>
            <person name="Hansen M."/>
            <person name="Howarth C."/>
            <person name="Imamovic A."/>
            <person name="Ireland A."/>
            <person name="Larimer J."/>
            <person name="McCowan C."/>
            <person name="Murphy C."/>
            <person name="Pearson M."/>
            <person name="Poon T.W."/>
            <person name="Priest M."/>
            <person name="Roberts A."/>
            <person name="Saif S."/>
            <person name="Shea T."/>
            <person name="Sisk P."/>
            <person name="Sykes S."/>
            <person name="Wortman J."/>
            <person name="Nusbaum C."/>
            <person name="Birren B."/>
        </authorList>
    </citation>
    <scope>NUCLEOTIDE SEQUENCE [LARGE SCALE GENOMIC DNA]</scope>
    <source>
        <strain evidence="5 6">MaliPS096_E11</strain>
    </source>
</reference>
<sequence>MTENYIQYIPVFEKKPDMREILINRRNQKIKIVFKCISGTTILKKNKVLINGNETFSSLLIFLKRIFNKNDNIYLYINNNIKPNLDDYIYDLYDLYQISGSLNISYSFTPAY</sequence>
<dbReference type="GO" id="GO:0061723">
    <property type="term" value="P:glycophagy"/>
    <property type="evidence" value="ECO:0007669"/>
    <property type="project" value="TreeGrafter"/>
</dbReference>
<dbReference type="GO" id="GO:0019776">
    <property type="term" value="F:Atg8-family ligase activity"/>
    <property type="evidence" value="ECO:0007669"/>
    <property type="project" value="TreeGrafter"/>
</dbReference>
<evidence type="ECO:0000256" key="2">
    <source>
        <dbReference type="ARBA" id="ARBA00022786"/>
    </source>
</evidence>
<dbReference type="EMBL" id="KI925626">
    <property type="protein sequence ID" value="ETW46300.1"/>
    <property type="molecule type" value="Genomic_DNA"/>
</dbReference>
<dbReference type="PANTHER" id="PTHR13385:SF0">
    <property type="entry name" value="UBIQUITIN-LIKE PROTEIN ATG12"/>
    <property type="match status" value="1"/>
</dbReference>
<comment type="similarity">
    <text evidence="4">Belongs to the ATG12 family.</text>
</comment>
<dbReference type="GO" id="GO:0034274">
    <property type="term" value="C:Atg12-Atg5-Atg16 complex"/>
    <property type="evidence" value="ECO:0007669"/>
    <property type="project" value="TreeGrafter"/>
</dbReference>
<dbReference type="OrthoDB" id="10003551at2759"/>
<dbReference type="InterPro" id="IPR029071">
    <property type="entry name" value="Ubiquitin-like_domsf"/>
</dbReference>
<dbReference type="Pfam" id="PF04110">
    <property type="entry name" value="APG12"/>
    <property type="match status" value="1"/>
</dbReference>
<protein>
    <recommendedName>
        <fullName evidence="4">Ubiquitin-like protein ATG12</fullName>
    </recommendedName>
</protein>
<dbReference type="GO" id="GO:0000421">
    <property type="term" value="C:autophagosome membrane"/>
    <property type="evidence" value="ECO:0007669"/>
    <property type="project" value="TreeGrafter"/>
</dbReference>
<keyword evidence="3 4" id="KW-0072">Autophagy</keyword>
<evidence type="ECO:0000256" key="3">
    <source>
        <dbReference type="ARBA" id="ARBA00023006"/>
    </source>
</evidence>
<dbReference type="SUPFAM" id="SSF54236">
    <property type="entry name" value="Ubiquitin-like"/>
    <property type="match status" value="1"/>
</dbReference>
<accession>A0A024WI03</accession>
<dbReference type="GO" id="GO:0000422">
    <property type="term" value="P:autophagy of mitochondrion"/>
    <property type="evidence" value="ECO:0007669"/>
    <property type="project" value="TreeGrafter"/>
</dbReference>